<dbReference type="PROSITE" id="PS50893">
    <property type="entry name" value="ABC_TRANSPORTER_2"/>
    <property type="match status" value="2"/>
</dbReference>
<dbReference type="FunFam" id="3.40.50.300:FF:000127">
    <property type="entry name" value="Ribose import ATP-binding protein RbsA"/>
    <property type="match status" value="1"/>
</dbReference>
<keyword evidence="6 11" id="KW-0067">ATP-binding</keyword>
<feature type="domain" description="ABC transporter" evidence="10">
    <location>
        <begin position="3"/>
        <end position="239"/>
    </location>
</feature>
<keyword evidence="2" id="KW-0813">Transport</keyword>
<accession>A0A077LZ49</accession>
<dbReference type="PROSITE" id="PS00211">
    <property type="entry name" value="ABC_TRANSPORTER_1"/>
    <property type="match status" value="1"/>
</dbReference>
<dbReference type="STRING" id="1194083.BN12_380003"/>
<dbReference type="InterPro" id="IPR050107">
    <property type="entry name" value="ABC_carbohydrate_import_ATPase"/>
</dbReference>
<organism evidence="11 12">
    <name type="scientific">Nostocoides japonicum T1-X7</name>
    <dbReference type="NCBI Taxonomy" id="1194083"/>
    <lineage>
        <taxon>Bacteria</taxon>
        <taxon>Bacillati</taxon>
        <taxon>Actinomycetota</taxon>
        <taxon>Actinomycetes</taxon>
        <taxon>Micrococcales</taxon>
        <taxon>Intrasporangiaceae</taxon>
        <taxon>Nostocoides</taxon>
    </lineage>
</organism>
<protein>
    <submittedName>
        <fullName evidence="11">Putative carbohydrate ABC transporter (ATP-binding protein)</fullName>
    </submittedName>
</protein>
<dbReference type="OrthoDB" id="39350at2"/>
<keyword evidence="7" id="KW-1278">Translocase</keyword>
<dbReference type="AlphaFoldDB" id="A0A077LZ49"/>
<evidence type="ECO:0000256" key="2">
    <source>
        <dbReference type="ARBA" id="ARBA00022448"/>
    </source>
</evidence>
<comment type="caution">
    <text evidence="11">The sequence shown here is derived from an EMBL/GenBank/DDBJ whole genome shotgun (WGS) entry which is preliminary data.</text>
</comment>
<dbReference type="PANTHER" id="PTHR43790:SF4">
    <property type="entry name" value="GUANOSINE IMPORT ATP-BINDING PROTEIN NUPO"/>
    <property type="match status" value="1"/>
</dbReference>
<dbReference type="Gene3D" id="3.40.50.300">
    <property type="entry name" value="P-loop containing nucleotide triphosphate hydrolases"/>
    <property type="match status" value="2"/>
</dbReference>
<evidence type="ECO:0000256" key="7">
    <source>
        <dbReference type="ARBA" id="ARBA00022967"/>
    </source>
</evidence>
<evidence type="ECO:0000256" key="4">
    <source>
        <dbReference type="ARBA" id="ARBA00022737"/>
    </source>
</evidence>
<feature type="compositionally biased region" description="Basic and acidic residues" evidence="9">
    <location>
        <begin position="548"/>
        <end position="566"/>
    </location>
</feature>
<evidence type="ECO:0000259" key="10">
    <source>
        <dbReference type="PROSITE" id="PS50893"/>
    </source>
</evidence>
<dbReference type="GO" id="GO:0016887">
    <property type="term" value="F:ATP hydrolysis activity"/>
    <property type="evidence" value="ECO:0007669"/>
    <property type="project" value="InterPro"/>
</dbReference>
<dbReference type="Pfam" id="PF00005">
    <property type="entry name" value="ABC_tran"/>
    <property type="match status" value="2"/>
</dbReference>
<dbReference type="GO" id="GO:0005524">
    <property type="term" value="F:ATP binding"/>
    <property type="evidence" value="ECO:0007669"/>
    <property type="project" value="UniProtKB-KW"/>
</dbReference>
<evidence type="ECO:0000256" key="3">
    <source>
        <dbReference type="ARBA" id="ARBA00022475"/>
    </source>
</evidence>
<comment type="subcellular location">
    <subcellularLocation>
        <location evidence="1">Cell membrane</location>
        <topology evidence="1">Peripheral membrane protein</topology>
    </subcellularLocation>
</comment>
<name>A0A077LZ49_9MICO</name>
<keyword evidence="8" id="KW-0472">Membrane</keyword>
<keyword evidence="12" id="KW-1185">Reference proteome</keyword>
<keyword evidence="4" id="KW-0677">Repeat</keyword>
<evidence type="ECO:0000256" key="8">
    <source>
        <dbReference type="ARBA" id="ARBA00023136"/>
    </source>
</evidence>
<dbReference type="SUPFAM" id="SSF52540">
    <property type="entry name" value="P-loop containing nucleoside triphosphate hydrolases"/>
    <property type="match status" value="2"/>
</dbReference>
<evidence type="ECO:0000256" key="9">
    <source>
        <dbReference type="SAM" id="MobiDB-lite"/>
    </source>
</evidence>
<feature type="domain" description="ABC transporter" evidence="10">
    <location>
        <begin position="255"/>
        <end position="499"/>
    </location>
</feature>
<evidence type="ECO:0000313" key="12">
    <source>
        <dbReference type="Proteomes" id="UP000035721"/>
    </source>
</evidence>
<dbReference type="RefSeq" id="WP_083454465.1">
    <property type="nucleotide sequence ID" value="NZ_HF570958.1"/>
</dbReference>
<dbReference type="InterPro" id="IPR003439">
    <property type="entry name" value="ABC_transporter-like_ATP-bd"/>
</dbReference>
<dbReference type="CDD" id="cd03215">
    <property type="entry name" value="ABC_Carb_Monos_II"/>
    <property type="match status" value="1"/>
</dbReference>
<evidence type="ECO:0000313" key="11">
    <source>
        <dbReference type="EMBL" id="CCH78921.1"/>
    </source>
</evidence>
<gene>
    <name evidence="11" type="primary">yufO</name>
    <name evidence="11" type="ORF">BN12_380003</name>
</gene>
<dbReference type="CDD" id="cd03216">
    <property type="entry name" value="ABC_Carb_Monos_I"/>
    <property type="match status" value="1"/>
</dbReference>
<feature type="region of interest" description="Disordered" evidence="9">
    <location>
        <begin position="525"/>
        <end position="580"/>
    </location>
</feature>
<dbReference type="GO" id="GO:0005886">
    <property type="term" value="C:plasma membrane"/>
    <property type="evidence" value="ECO:0007669"/>
    <property type="project" value="UniProtKB-SubCell"/>
</dbReference>
<evidence type="ECO:0000256" key="6">
    <source>
        <dbReference type="ARBA" id="ARBA00022840"/>
    </source>
</evidence>
<dbReference type="InterPro" id="IPR003593">
    <property type="entry name" value="AAA+_ATPase"/>
</dbReference>
<dbReference type="SMART" id="SM00382">
    <property type="entry name" value="AAA"/>
    <property type="match status" value="2"/>
</dbReference>
<keyword evidence="5" id="KW-0547">Nucleotide-binding</keyword>
<evidence type="ECO:0000256" key="1">
    <source>
        <dbReference type="ARBA" id="ARBA00004202"/>
    </source>
</evidence>
<dbReference type="PANTHER" id="PTHR43790">
    <property type="entry name" value="CARBOHYDRATE TRANSPORT ATP-BINDING PROTEIN MG119-RELATED"/>
    <property type="match status" value="1"/>
</dbReference>
<dbReference type="Proteomes" id="UP000035721">
    <property type="component" value="Unassembled WGS sequence"/>
</dbReference>
<dbReference type="InterPro" id="IPR027417">
    <property type="entry name" value="P-loop_NTPase"/>
</dbReference>
<proteinExistence type="predicted"/>
<dbReference type="EMBL" id="CAJB01000312">
    <property type="protein sequence ID" value="CCH78921.1"/>
    <property type="molecule type" value="Genomic_DNA"/>
</dbReference>
<reference evidence="11 12" key="1">
    <citation type="journal article" date="2013" name="ISME J.">
        <title>A metabolic model for members of the genus Tetrasphaera involved in enhanced biological phosphorus removal.</title>
        <authorList>
            <person name="Kristiansen R."/>
            <person name="Nguyen H.T.T."/>
            <person name="Saunders A.M."/>
            <person name="Nielsen J.L."/>
            <person name="Wimmer R."/>
            <person name="Le V.Q."/>
            <person name="McIlroy S.J."/>
            <person name="Petrovski S."/>
            <person name="Seviour R.J."/>
            <person name="Calteau A."/>
            <person name="Nielsen K.L."/>
            <person name="Nielsen P.H."/>
        </authorList>
    </citation>
    <scope>NUCLEOTIDE SEQUENCE [LARGE SCALE GENOMIC DNA]</scope>
    <source>
        <strain evidence="11 12">T1-X7</strain>
    </source>
</reference>
<sequence>MKLELRGITKRFGTFTANDAIDLTVEPGEIHALLGENGAGKSTLMNVLYGLYQPDEGEILVDGAAVRFSGPGDAMAAGIGMVHQHFMLIPVFTVAENVELGAEKTTGIGFLDRRRARREVTEVSRRYGLDVPPDALVADLAVGVQQRVEIVKALVRDARILILDEPTAVLTPQETDELMEVMRTLRGGGTSIVFITHKLREVRAVADRITVIRRGRVVGQATPDTSAAELASLMVGRPVQLTVDKEPAQPGRAVVEADGVRILDTLGHVMVDDVSFTVREGEIFALAGVQGNGQTELTQALVGLTPIDAGTIRISGRDVTETDVHGILEKGVGYVPEDRLHDGLVGSFSIAENLVLDLYDQQPFSKGLSLDLARIADNATERVAEYDVRTQSIDAAASTLSGGNQQKVVLARELSRPLEALVVAQPTRGVDVGSMEFVHKRIIAERDNGSAVILVSTELDEVLGLADRIAVMYRGSIIGEVPAGTDPETIGLLMAGTRPEELPSGIPAAPTGPVVNPAFAAEPVGEAVGGMPHAGSEEGSAPPAETAPRTDSDDATDPHTGSDEGAHPPTGPSETPQEPQ</sequence>
<dbReference type="InterPro" id="IPR017871">
    <property type="entry name" value="ABC_transporter-like_CS"/>
</dbReference>
<evidence type="ECO:0000256" key="5">
    <source>
        <dbReference type="ARBA" id="ARBA00022741"/>
    </source>
</evidence>
<keyword evidence="3" id="KW-1003">Cell membrane</keyword>